<feature type="region of interest" description="Disordered" evidence="1">
    <location>
        <begin position="184"/>
        <end position="205"/>
    </location>
</feature>
<comment type="caution">
    <text evidence="2">The sequence shown here is derived from an EMBL/GenBank/DDBJ whole genome shotgun (WGS) entry which is preliminary data.</text>
</comment>
<organism evidence="2 3">
    <name type="scientific">Pseudocercospora eumusae</name>
    <dbReference type="NCBI Taxonomy" id="321146"/>
    <lineage>
        <taxon>Eukaryota</taxon>
        <taxon>Fungi</taxon>
        <taxon>Dikarya</taxon>
        <taxon>Ascomycota</taxon>
        <taxon>Pezizomycotina</taxon>
        <taxon>Dothideomycetes</taxon>
        <taxon>Dothideomycetidae</taxon>
        <taxon>Mycosphaerellales</taxon>
        <taxon>Mycosphaerellaceae</taxon>
        <taxon>Pseudocercospora</taxon>
    </lineage>
</organism>
<feature type="compositionally biased region" description="Polar residues" evidence="1">
    <location>
        <begin position="380"/>
        <end position="391"/>
    </location>
</feature>
<evidence type="ECO:0000313" key="3">
    <source>
        <dbReference type="Proteomes" id="UP000070133"/>
    </source>
</evidence>
<proteinExistence type="predicted"/>
<feature type="compositionally biased region" description="Low complexity" evidence="1">
    <location>
        <begin position="107"/>
        <end position="117"/>
    </location>
</feature>
<dbReference type="EMBL" id="LFZN01000030">
    <property type="protein sequence ID" value="KXT03479.1"/>
    <property type="molecule type" value="Genomic_DNA"/>
</dbReference>
<evidence type="ECO:0000313" key="2">
    <source>
        <dbReference type="EMBL" id="KXT03479.1"/>
    </source>
</evidence>
<evidence type="ECO:0000256" key="1">
    <source>
        <dbReference type="SAM" id="MobiDB-lite"/>
    </source>
</evidence>
<name>A0A139HMA2_9PEZI</name>
<feature type="compositionally biased region" description="Low complexity" evidence="1">
    <location>
        <begin position="195"/>
        <end position="205"/>
    </location>
</feature>
<dbReference type="STRING" id="321146.A0A139HMA2"/>
<feature type="region of interest" description="Disordered" evidence="1">
    <location>
        <begin position="88"/>
        <end position="142"/>
    </location>
</feature>
<feature type="compositionally biased region" description="Gly residues" evidence="1">
    <location>
        <begin position="420"/>
        <end position="438"/>
    </location>
</feature>
<dbReference type="Proteomes" id="UP000070133">
    <property type="component" value="Unassembled WGS sequence"/>
</dbReference>
<feature type="compositionally biased region" description="Basic and acidic residues" evidence="1">
    <location>
        <begin position="394"/>
        <end position="406"/>
    </location>
</feature>
<feature type="compositionally biased region" description="Basic residues" evidence="1">
    <location>
        <begin position="94"/>
        <end position="104"/>
    </location>
</feature>
<reference evidence="2 3" key="1">
    <citation type="submission" date="2015-07" db="EMBL/GenBank/DDBJ databases">
        <title>Comparative genomics of the Sigatoka disease complex on banana suggests a link between parallel evolutionary changes in Pseudocercospora fijiensis and Pseudocercospora eumusae and increased virulence on the banana host.</title>
        <authorList>
            <person name="Chang T.-C."/>
            <person name="Salvucci A."/>
            <person name="Crous P.W."/>
            <person name="Stergiopoulos I."/>
        </authorList>
    </citation>
    <scope>NUCLEOTIDE SEQUENCE [LARGE SCALE GENOMIC DNA]</scope>
    <source>
        <strain evidence="2 3">CBS 114824</strain>
    </source>
</reference>
<sequence>MAQPVLVRAYTNRKGFANRAPGRVEDAEALPPISSYAFADILRSVNGSKEFQNAIDGIAEIAAKNRMSLAEEYGSHMPPVGEITATGASTARPQLHRPVMRRRALTSVPEASSGSSEGSRKSPAKRGSIFSFRKQQKQDCKPMERMRIGSMGRTIPVGTTVAMAVDVLLPADHTRASSEATIVAMNPPSSHGHEQPSSSAAQSSLQRLLAGNGLASSSQLTIEGASISSPTFSFGPSESVDVSPRKETRAALSSVLADPFTALPPLSGCVAIAVDCSVLKMLRRKCVEQDCGGQADFGFAAQPNPTAEDIWTEMPQAMAEARRGVAWRVYAVDVIERLMCVEESDRKAARGWKARTNPHIPLPHESPALPNSPHPAPAFSYTTTSRKSNANKVLPDRKRTLKDRLRSSIMSSATQPAAGAGAGGGGRRGKGGGRGGRGGHWADALLKRVANAFIGMWQRLVGLDEDERADAVWAAGVQVYGEERWGVMMNEQMNKKKD</sequence>
<gene>
    <name evidence="2" type="ORF">AC578_1601</name>
</gene>
<protein>
    <submittedName>
        <fullName evidence="2">Uncharacterized protein</fullName>
    </submittedName>
</protein>
<dbReference type="AlphaFoldDB" id="A0A139HMA2"/>
<keyword evidence="3" id="KW-1185">Reference proteome</keyword>
<dbReference type="OrthoDB" id="5339332at2759"/>
<feature type="region of interest" description="Disordered" evidence="1">
    <location>
        <begin position="356"/>
        <end position="438"/>
    </location>
</feature>
<accession>A0A139HMA2</accession>